<comment type="caution">
    <text evidence="2">The sequence shown here is derived from an EMBL/GenBank/DDBJ whole genome shotgun (WGS) entry which is preliminary data.</text>
</comment>
<organism evidence="2 3">
    <name type="scientific">Stylosanthes scabra</name>
    <dbReference type="NCBI Taxonomy" id="79078"/>
    <lineage>
        <taxon>Eukaryota</taxon>
        <taxon>Viridiplantae</taxon>
        <taxon>Streptophyta</taxon>
        <taxon>Embryophyta</taxon>
        <taxon>Tracheophyta</taxon>
        <taxon>Spermatophyta</taxon>
        <taxon>Magnoliopsida</taxon>
        <taxon>eudicotyledons</taxon>
        <taxon>Gunneridae</taxon>
        <taxon>Pentapetalae</taxon>
        <taxon>rosids</taxon>
        <taxon>fabids</taxon>
        <taxon>Fabales</taxon>
        <taxon>Fabaceae</taxon>
        <taxon>Papilionoideae</taxon>
        <taxon>50 kb inversion clade</taxon>
        <taxon>dalbergioids sensu lato</taxon>
        <taxon>Dalbergieae</taxon>
        <taxon>Pterocarpus clade</taxon>
        <taxon>Stylosanthes</taxon>
    </lineage>
</organism>
<reference evidence="2 3" key="1">
    <citation type="journal article" date="2023" name="Plants (Basel)">
        <title>Bridging the Gap: Combining Genomics and Transcriptomics Approaches to Understand Stylosanthes scabra, an Orphan Legume from the Brazilian Caatinga.</title>
        <authorList>
            <person name="Ferreira-Neto J.R.C."/>
            <person name="da Silva M.D."/>
            <person name="Binneck E."/>
            <person name="de Melo N.F."/>
            <person name="da Silva R.H."/>
            <person name="de Melo A.L.T.M."/>
            <person name="Pandolfi V."/>
            <person name="Bustamante F.O."/>
            <person name="Brasileiro-Vidal A.C."/>
            <person name="Benko-Iseppon A.M."/>
        </authorList>
    </citation>
    <scope>NUCLEOTIDE SEQUENCE [LARGE SCALE GENOMIC DNA]</scope>
    <source>
        <tissue evidence="2">Leaves</tissue>
    </source>
</reference>
<dbReference type="Proteomes" id="UP001341840">
    <property type="component" value="Unassembled WGS sequence"/>
</dbReference>
<sequence>MSIQHHGFRRTHPRRLSGFLCSTRAALDPSTRLPHLTRHPPRITVSHSMGTAHLPPRGRSCTSARQIHPSPQRLHRHLSPVALPGLSDRHRAAPEATGIPPEETVRA</sequence>
<feature type="non-terminal residue" evidence="2">
    <location>
        <position position="107"/>
    </location>
</feature>
<keyword evidence="3" id="KW-1185">Reference proteome</keyword>
<feature type="region of interest" description="Disordered" evidence="1">
    <location>
        <begin position="31"/>
        <end position="107"/>
    </location>
</feature>
<evidence type="ECO:0000256" key="1">
    <source>
        <dbReference type="SAM" id="MobiDB-lite"/>
    </source>
</evidence>
<dbReference type="EMBL" id="JASCZI010070945">
    <property type="protein sequence ID" value="MED6142513.1"/>
    <property type="molecule type" value="Genomic_DNA"/>
</dbReference>
<proteinExistence type="predicted"/>
<evidence type="ECO:0000313" key="2">
    <source>
        <dbReference type="EMBL" id="MED6142513.1"/>
    </source>
</evidence>
<evidence type="ECO:0000313" key="3">
    <source>
        <dbReference type="Proteomes" id="UP001341840"/>
    </source>
</evidence>
<name>A0ABU6T3H8_9FABA</name>
<gene>
    <name evidence="2" type="ORF">PIB30_114497</name>
</gene>
<accession>A0ABU6T3H8</accession>
<protein>
    <submittedName>
        <fullName evidence="2">Uncharacterized protein</fullName>
    </submittedName>
</protein>